<evidence type="ECO:0000256" key="7">
    <source>
        <dbReference type="ARBA" id="ARBA00035120"/>
    </source>
</evidence>
<dbReference type="EMBL" id="AOSG01000087">
    <property type="protein sequence ID" value="EOR69975.1"/>
    <property type="molecule type" value="Genomic_DNA"/>
</dbReference>
<evidence type="ECO:0000256" key="2">
    <source>
        <dbReference type="ARBA" id="ARBA00022475"/>
    </source>
</evidence>
<evidence type="ECO:0000256" key="3">
    <source>
        <dbReference type="ARBA" id="ARBA00022692"/>
    </source>
</evidence>
<dbReference type="GO" id="GO:0062054">
    <property type="term" value="F:fluoride channel activity"/>
    <property type="evidence" value="ECO:0007669"/>
    <property type="project" value="UniProtKB-UniRule"/>
</dbReference>
<keyword evidence="12" id="KW-1185">Reference proteome</keyword>
<keyword evidence="10" id="KW-0406">Ion transport</keyword>
<comment type="activity regulation">
    <text evidence="10">Na(+) is not transported, but it plays an essential structural role and its presence is essential for fluoride channel function.</text>
</comment>
<feature type="transmembrane region" description="Helical" evidence="10">
    <location>
        <begin position="36"/>
        <end position="53"/>
    </location>
</feature>
<keyword evidence="2 10" id="KW-1003">Cell membrane</keyword>
<evidence type="ECO:0000256" key="10">
    <source>
        <dbReference type="HAMAP-Rule" id="MF_00454"/>
    </source>
</evidence>
<dbReference type="InterPro" id="IPR003691">
    <property type="entry name" value="FluC"/>
</dbReference>
<evidence type="ECO:0000256" key="6">
    <source>
        <dbReference type="ARBA" id="ARBA00023303"/>
    </source>
</evidence>
<accession>A0A9P2WP24</accession>
<reference evidence="11 12" key="1">
    <citation type="journal article" date="2013" name="Genome Announc.">
        <title>Draft Genome Sequence of the Lignocellulose Decomposer Thermobifida fusca Strain TM51.</title>
        <authorList>
            <person name="Toth A."/>
            <person name="Barna T."/>
            <person name="Nagy I."/>
            <person name="Horvath B."/>
            <person name="Nagy I."/>
            <person name="Tancsics A."/>
            <person name="Kriszt B."/>
            <person name="Baka E."/>
            <person name="Fekete C."/>
            <person name="Kukolya J."/>
        </authorList>
    </citation>
    <scope>NUCLEOTIDE SEQUENCE [LARGE SCALE GENOMIC DNA]</scope>
    <source>
        <strain evidence="11 12">TM51</strain>
    </source>
</reference>
<comment type="subcellular location">
    <subcellularLocation>
        <location evidence="1 10">Cell membrane</location>
        <topology evidence="1 10">Multi-pass membrane protein</topology>
    </subcellularLocation>
</comment>
<dbReference type="GO" id="GO:0005886">
    <property type="term" value="C:plasma membrane"/>
    <property type="evidence" value="ECO:0007669"/>
    <property type="project" value="UniProtKB-SubCell"/>
</dbReference>
<comment type="function">
    <text evidence="9 10">Fluoride-specific ion channel. Important for reducing fluoride concentration in the cell, thus reducing its toxicity.</text>
</comment>
<feature type="binding site" evidence="10">
    <location>
        <position position="76"/>
    </location>
    <ligand>
        <name>Na(+)</name>
        <dbReference type="ChEBI" id="CHEBI:29101"/>
        <note>structural</note>
    </ligand>
</feature>
<dbReference type="HAMAP" id="MF_00454">
    <property type="entry name" value="FluC"/>
    <property type="match status" value="1"/>
</dbReference>
<keyword evidence="3 10" id="KW-0812">Transmembrane</keyword>
<comment type="similarity">
    <text evidence="7 10">Belongs to the fluoride channel Fluc/FEX (TC 1.A.43) family.</text>
</comment>
<comment type="catalytic activity">
    <reaction evidence="8">
        <text>fluoride(in) = fluoride(out)</text>
        <dbReference type="Rhea" id="RHEA:76159"/>
        <dbReference type="ChEBI" id="CHEBI:17051"/>
    </reaction>
    <physiologicalReaction direction="left-to-right" evidence="8">
        <dbReference type="Rhea" id="RHEA:76160"/>
    </physiologicalReaction>
</comment>
<evidence type="ECO:0000256" key="4">
    <source>
        <dbReference type="ARBA" id="ARBA00022989"/>
    </source>
</evidence>
<dbReference type="Proteomes" id="UP000014184">
    <property type="component" value="Unassembled WGS sequence"/>
</dbReference>
<dbReference type="GO" id="GO:0140114">
    <property type="term" value="P:cellular detoxification of fluoride"/>
    <property type="evidence" value="ECO:0007669"/>
    <property type="project" value="UniProtKB-UniRule"/>
</dbReference>
<organism evidence="11 12">
    <name type="scientific">Thermobifida fusca TM51</name>
    <dbReference type="NCBI Taxonomy" id="1169414"/>
    <lineage>
        <taxon>Bacteria</taxon>
        <taxon>Bacillati</taxon>
        <taxon>Actinomycetota</taxon>
        <taxon>Actinomycetes</taxon>
        <taxon>Streptosporangiales</taxon>
        <taxon>Nocardiopsidaceae</taxon>
        <taxon>Thermobifida</taxon>
    </lineage>
</organism>
<evidence type="ECO:0000313" key="11">
    <source>
        <dbReference type="EMBL" id="EOR69975.1"/>
    </source>
</evidence>
<keyword evidence="10" id="KW-0915">Sodium</keyword>
<evidence type="ECO:0000256" key="8">
    <source>
        <dbReference type="ARBA" id="ARBA00035585"/>
    </source>
</evidence>
<proteinExistence type="inferred from homology"/>
<feature type="transmembrane region" description="Helical" evidence="10">
    <location>
        <begin position="65"/>
        <end position="85"/>
    </location>
</feature>
<gene>
    <name evidence="10" type="primary">fluC</name>
    <name evidence="10" type="synonym">crcB</name>
    <name evidence="11" type="ORF">TM51_15536</name>
</gene>
<dbReference type="GO" id="GO:0046872">
    <property type="term" value="F:metal ion binding"/>
    <property type="evidence" value="ECO:0007669"/>
    <property type="project" value="UniProtKB-KW"/>
</dbReference>
<keyword evidence="5 10" id="KW-0472">Membrane</keyword>
<comment type="caution">
    <text evidence="11">The sequence shown here is derived from an EMBL/GenBank/DDBJ whole genome shotgun (WGS) entry which is preliminary data.</text>
</comment>
<keyword evidence="6 10" id="KW-0407">Ion channel</keyword>
<dbReference type="PANTHER" id="PTHR28259:SF1">
    <property type="entry name" value="FLUORIDE EXPORT PROTEIN 1-RELATED"/>
    <property type="match status" value="1"/>
</dbReference>
<evidence type="ECO:0000256" key="5">
    <source>
        <dbReference type="ARBA" id="ARBA00023136"/>
    </source>
</evidence>
<dbReference type="AlphaFoldDB" id="A0A9P2WP24"/>
<feature type="binding site" evidence="10">
    <location>
        <position position="79"/>
    </location>
    <ligand>
        <name>Na(+)</name>
        <dbReference type="ChEBI" id="CHEBI:29101"/>
        <note>structural</note>
    </ligand>
</feature>
<dbReference type="RefSeq" id="WP_016189423.1">
    <property type="nucleotide sequence ID" value="NZ_AOSG01000087.1"/>
</dbReference>
<keyword evidence="10" id="KW-0479">Metal-binding</keyword>
<evidence type="ECO:0000256" key="1">
    <source>
        <dbReference type="ARBA" id="ARBA00004651"/>
    </source>
</evidence>
<keyword evidence="4 10" id="KW-1133">Transmembrane helix</keyword>
<evidence type="ECO:0000256" key="9">
    <source>
        <dbReference type="ARBA" id="ARBA00049940"/>
    </source>
</evidence>
<evidence type="ECO:0000313" key="12">
    <source>
        <dbReference type="Proteomes" id="UP000014184"/>
    </source>
</evidence>
<protein>
    <recommendedName>
        <fullName evidence="10">Fluoride-specific ion channel FluC</fullName>
    </recommendedName>
</protein>
<keyword evidence="10" id="KW-0813">Transport</keyword>
<dbReference type="PANTHER" id="PTHR28259">
    <property type="entry name" value="FLUORIDE EXPORT PROTEIN 1-RELATED"/>
    <property type="match status" value="1"/>
</dbReference>
<name>A0A9P2WP24_THEFU</name>
<dbReference type="SMR" id="A0A9P2WP24"/>
<dbReference type="Pfam" id="PF02537">
    <property type="entry name" value="CRCB"/>
    <property type="match status" value="1"/>
</dbReference>
<feature type="transmembrane region" description="Helical" evidence="10">
    <location>
        <begin position="100"/>
        <end position="126"/>
    </location>
</feature>
<sequence length="135" mass="13441">MSWPVLAAVAAGGALGALARAGLLAATPQHPATADWGTVLVNVLGCALIGVLMETLTRRPNPHPLLRPFLGVGVLGGFTTFSAAITDATDAFAAHQPGEALLAIAANLIGALLAVSAAAGATATLLDRAAQRKKT</sequence>